<evidence type="ECO:0000259" key="2">
    <source>
        <dbReference type="Pfam" id="PF01636"/>
    </source>
</evidence>
<dbReference type="InterPro" id="IPR011009">
    <property type="entry name" value="Kinase-like_dom_sf"/>
</dbReference>
<reference evidence="4" key="1">
    <citation type="journal article" date="2019" name="Int. J. Syst. Evol. Microbiol.">
        <title>The Global Catalogue of Microorganisms (GCM) 10K type strain sequencing project: providing services to taxonomists for standard genome sequencing and annotation.</title>
        <authorList>
            <consortium name="The Broad Institute Genomics Platform"/>
            <consortium name="The Broad Institute Genome Sequencing Center for Infectious Disease"/>
            <person name="Wu L."/>
            <person name="Ma J."/>
        </authorList>
    </citation>
    <scope>NUCLEOTIDE SEQUENCE [LARGE SCALE GENOMIC DNA]</scope>
    <source>
        <strain evidence="4">JCM 30742</strain>
    </source>
</reference>
<proteinExistence type="inferred from homology"/>
<dbReference type="InterPro" id="IPR050249">
    <property type="entry name" value="Pseudomonas-type_ThrB"/>
</dbReference>
<dbReference type="SUPFAM" id="SSF56112">
    <property type="entry name" value="Protein kinase-like (PK-like)"/>
    <property type="match status" value="1"/>
</dbReference>
<comment type="similarity">
    <text evidence="1">Belongs to the pseudomonas-type ThrB family.</text>
</comment>
<dbReference type="InterPro" id="IPR002575">
    <property type="entry name" value="Aminoglycoside_PTrfase"/>
</dbReference>
<evidence type="ECO:0000256" key="1">
    <source>
        <dbReference type="ARBA" id="ARBA00038240"/>
    </source>
</evidence>
<dbReference type="InterPro" id="IPR008266">
    <property type="entry name" value="Tyr_kinase_AS"/>
</dbReference>
<keyword evidence="4" id="KW-1185">Reference proteome</keyword>
<dbReference type="PANTHER" id="PTHR21064">
    <property type="entry name" value="AMINOGLYCOSIDE PHOSPHOTRANSFERASE DOMAIN-CONTAINING PROTEIN-RELATED"/>
    <property type="match status" value="1"/>
</dbReference>
<dbReference type="Gene3D" id="3.30.200.20">
    <property type="entry name" value="Phosphorylase Kinase, domain 1"/>
    <property type="match status" value="1"/>
</dbReference>
<accession>A0ABP7C5L0</accession>
<evidence type="ECO:0000313" key="4">
    <source>
        <dbReference type="Proteomes" id="UP001500752"/>
    </source>
</evidence>
<dbReference type="PROSITE" id="PS00109">
    <property type="entry name" value="PROTEIN_KINASE_TYR"/>
    <property type="match status" value="1"/>
</dbReference>
<feature type="domain" description="Aminoglycoside phosphotransferase" evidence="2">
    <location>
        <begin position="33"/>
        <end position="279"/>
    </location>
</feature>
<sequence>MRVKTEEAIRALRGALKLYGFEETSGIELIKYRENYVFRLTRETGDSYAMRLHRAGYRTDDEIRTELAYLQVLGEQGLSVPEVVPTLDGEPMCRVQAEDGTDFQLDVQRWIEASQPLGDVAEALAGTSSLEPETFRRLGILAAELHERTTAVERVCSFQRRAWDSDGLVGDAALWGDPLAVDGLGRDDAALLRSAMARLKRELDVMDTSADGYGVIHADLTPENVLVQDGRLIMIDFDDFGEGWHLFDLATILFWYQPHPQYEAYRRELFEGYSSVRPLPAHYPASWEAMLLARGLTYLGWAGERSGDPEAAFIAEQVVPMVLEQARHYISTTISPARTGS</sequence>
<dbReference type="Pfam" id="PF01636">
    <property type="entry name" value="APH"/>
    <property type="match status" value="1"/>
</dbReference>
<organism evidence="3 4">
    <name type="scientific">Arthrobacter ginkgonis</name>
    <dbReference type="NCBI Taxonomy" id="1630594"/>
    <lineage>
        <taxon>Bacteria</taxon>
        <taxon>Bacillati</taxon>
        <taxon>Actinomycetota</taxon>
        <taxon>Actinomycetes</taxon>
        <taxon>Micrococcales</taxon>
        <taxon>Micrococcaceae</taxon>
        <taxon>Arthrobacter</taxon>
    </lineage>
</organism>
<gene>
    <name evidence="3" type="ORF">GCM10023081_15380</name>
</gene>
<dbReference type="Gene3D" id="3.90.1200.10">
    <property type="match status" value="1"/>
</dbReference>
<name>A0ABP7C5L0_9MICC</name>
<dbReference type="PANTHER" id="PTHR21064:SF6">
    <property type="entry name" value="AMINOGLYCOSIDE PHOSPHOTRANSFERASE DOMAIN-CONTAINING PROTEIN"/>
    <property type="match status" value="1"/>
</dbReference>
<evidence type="ECO:0000313" key="3">
    <source>
        <dbReference type="EMBL" id="GAA3678038.1"/>
    </source>
</evidence>
<comment type="caution">
    <text evidence="3">The sequence shown here is derived from an EMBL/GenBank/DDBJ whole genome shotgun (WGS) entry which is preliminary data.</text>
</comment>
<dbReference type="EMBL" id="BAABEO010000009">
    <property type="protein sequence ID" value="GAA3678038.1"/>
    <property type="molecule type" value="Genomic_DNA"/>
</dbReference>
<dbReference type="Proteomes" id="UP001500752">
    <property type="component" value="Unassembled WGS sequence"/>
</dbReference>
<protein>
    <submittedName>
        <fullName evidence="3">Phosphotransferase</fullName>
    </submittedName>
</protein>